<dbReference type="EMBL" id="KN847321">
    <property type="protein sequence ID" value="KIW53443.1"/>
    <property type="molecule type" value="Genomic_DNA"/>
</dbReference>
<gene>
    <name evidence="1" type="ORF">PV05_09016</name>
</gene>
<keyword evidence="2" id="KW-1185">Reference proteome</keyword>
<evidence type="ECO:0000313" key="2">
    <source>
        <dbReference type="Proteomes" id="UP000054342"/>
    </source>
</evidence>
<reference evidence="1 2" key="1">
    <citation type="submission" date="2015-01" db="EMBL/GenBank/DDBJ databases">
        <title>The Genome Sequence of Exophiala xenobiotica CBS118157.</title>
        <authorList>
            <consortium name="The Broad Institute Genomics Platform"/>
            <person name="Cuomo C."/>
            <person name="de Hoog S."/>
            <person name="Gorbushina A."/>
            <person name="Stielow B."/>
            <person name="Teixiera M."/>
            <person name="Abouelleil A."/>
            <person name="Chapman S.B."/>
            <person name="Priest M."/>
            <person name="Young S.K."/>
            <person name="Wortman J."/>
            <person name="Nusbaum C."/>
            <person name="Birren B."/>
        </authorList>
    </citation>
    <scope>NUCLEOTIDE SEQUENCE [LARGE SCALE GENOMIC DNA]</scope>
    <source>
        <strain evidence="1 2">CBS 118157</strain>
    </source>
</reference>
<proteinExistence type="predicted"/>
<name>A0A0D2EDK7_9EURO</name>
<dbReference type="Proteomes" id="UP000054342">
    <property type="component" value="Unassembled WGS sequence"/>
</dbReference>
<dbReference type="AlphaFoldDB" id="A0A0D2EDK7"/>
<organism evidence="1 2">
    <name type="scientific">Exophiala xenobiotica</name>
    <dbReference type="NCBI Taxonomy" id="348802"/>
    <lineage>
        <taxon>Eukaryota</taxon>
        <taxon>Fungi</taxon>
        <taxon>Dikarya</taxon>
        <taxon>Ascomycota</taxon>
        <taxon>Pezizomycotina</taxon>
        <taxon>Eurotiomycetes</taxon>
        <taxon>Chaetothyriomycetidae</taxon>
        <taxon>Chaetothyriales</taxon>
        <taxon>Herpotrichiellaceae</taxon>
        <taxon>Exophiala</taxon>
    </lineage>
</organism>
<sequence length="129" mass="14628">MCEKSMSQGHSADLTNPTMLLHTLESLQSAYRFQTRSCAGVLQATGHIETDSKMIMEIMWTMRHLRKPSMSGVCGIARGRLPRARFSGPGMPPQIVWMVKLMQWYSVPDLPLPWAPNRDRGVAILLRFK</sequence>
<accession>A0A0D2EDK7</accession>
<dbReference type="HOGENOM" id="CLU_1948843_0_0_1"/>
<evidence type="ECO:0000313" key="1">
    <source>
        <dbReference type="EMBL" id="KIW53443.1"/>
    </source>
</evidence>
<dbReference type="RefSeq" id="XP_013314027.1">
    <property type="nucleotide sequence ID" value="XM_013458573.1"/>
</dbReference>
<dbReference type="GeneID" id="25330924"/>
<protein>
    <submittedName>
        <fullName evidence="1">Uncharacterized protein</fullName>
    </submittedName>
</protein>